<evidence type="ECO:0000313" key="1">
    <source>
        <dbReference type="EMBL" id="MDX8304124.1"/>
    </source>
</evidence>
<reference evidence="1" key="1">
    <citation type="journal article" date="2023" name="Phytobiomes J">
        <title>Deciphering the key players within the bacterial microbiota associated with aerial crown gall tumors on rhododendron: Insights into the gallobiome.</title>
        <authorList>
            <person name="Kuzmanovic N."/>
            <person name="Nesme J."/>
            <person name="Wolf J."/>
            <person name="Neumann-Schaal M."/>
            <person name="Petersen J."/>
            <person name="Fernandez-Gnecco G."/>
            <person name="Sproeer C."/>
            <person name="Bunk B."/>
            <person name="Overmann J."/>
            <person name="Sorensen S.J."/>
            <person name="Idczak E."/>
            <person name="Smalla K."/>
        </authorList>
    </citation>
    <scope>NUCLEOTIDE SEQUENCE</scope>
    <source>
        <strain evidence="1">Rho-11.1</strain>
    </source>
</reference>
<accession>A0AAW9FKR9</accession>
<sequence>MWSHYANSHRGVVLRFRSVGDSPYMMAKPINYMSEVPSFLTRYEMVGLFSGTHRIDVDEMASRMTYTKSSHWAYEQEWRIASGFGRDSTAGYEDVPFGLLELDGVIFGLKASQETLDVVCLLAAKFPDVKFYKAVREMTSFDISFEEIGQR</sequence>
<dbReference type="InterPro" id="IPR021352">
    <property type="entry name" value="DUF2971"/>
</dbReference>
<protein>
    <submittedName>
        <fullName evidence="1">DUF2971 domain-containing protein</fullName>
    </submittedName>
</protein>
<name>A0AAW9FKR9_9HYPH</name>
<dbReference type="Pfam" id="PF11185">
    <property type="entry name" value="DUF2971"/>
    <property type="match status" value="1"/>
</dbReference>
<dbReference type="AlphaFoldDB" id="A0AAW9FKR9"/>
<gene>
    <name evidence="1" type="ORF">RMR22_17855</name>
</gene>
<proteinExistence type="predicted"/>
<dbReference type="RefSeq" id="WP_320203032.1">
    <property type="nucleotide sequence ID" value="NZ_CP192782.1"/>
</dbReference>
<dbReference type="EMBL" id="JAVRAF010000005">
    <property type="protein sequence ID" value="MDX8304124.1"/>
    <property type="molecule type" value="Genomic_DNA"/>
</dbReference>
<comment type="caution">
    <text evidence="1">The sequence shown here is derived from an EMBL/GenBank/DDBJ whole genome shotgun (WGS) entry which is preliminary data.</text>
</comment>
<organism evidence="1">
    <name type="scientific">Agrobacterium rosae</name>
    <dbReference type="NCBI Taxonomy" id="1972867"/>
    <lineage>
        <taxon>Bacteria</taxon>
        <taxon>Pseudomonadati</taxon>
        <taxon>Pseudomonadota</taxon>
        <taxon>Alphaproteobacteria</taxon>
        <taxon>Hyphomicrobiales</taxon>
        <taxon>Rhizobiaceae</taxon>
        <taxon>Rhizobium/Agrobacterium group</taxon>
        <taxon>Agrobacterium</taxon>
    </lineage>
</organism>